<feature type="region of interest" description="Disordered" evidence="1">
    <location>
        <begin position="95"/>
        <end position="129"/>
    </location>
</feature>
<keyword evidence="3" id="KW-1185">Reference proteome</keyword>
<dbReference type="AlphaFoldDB" id="A0AAD4LSL6"/>
<evidence type="ECO:0000313" key="3">
    <source>
        <dbReference type="Proteomes" id="UP001203297"/>
    </source>
</evidence>
<dbReference type="EMBL" id="WTXG01000335">
    <property type="protein sequence ID" value="KAI0289311.1"/>
    <property type="molecule type" value="Genomic_DNA"/>
</dbReference>
<sequence>MSVGDPISPASFGSTSSSGFQQEFGIRGFGVEWGDIGRGVACKKGKLISVLRFRFGDSYSRESSFVEGPCFYCIKVVQAAVPQVMERAQVQSRDCQGSVKSQHQDEPQRAGIKAQGQGHQKQVDSRVSKQTTGAAVKVQEAHKLQEGHACKEQVEAVAIGPAGVSLVRMCGSVVGVGARACRHGSDWRSWVQSPILAISFQFRSPREFPPDDFRELGIPMAVDFVLCHIWK</sequence>
<organism evidence="2 3">
    <name type="scientific">Multifurca ochricompacta</name>
    <dbReference type="NCBI Taxonomy" id="376703"/>
    <lineage>
        <taxon>Eukaryota</taxon>
        <taxon>Fungi</taxon>
        <taxon>Dikarya</taxon>
        <taxon>Basidiomycota</taxon>
        <taxon>Agaricomycotina</taxon>
        <taxon>Agaricomycetes</taxon>
        <taxon>Russulales</taxon>
        <taxon>Russulaceae</taxon>
        <taxon>Multifurca</taxon>
    </lineage>
</organism>
<accession>A0AAD4LSL6</accession>
<dbReference type="Proteomes" id="UP001203297">
    <property type="component" value="Unassembled WGS sequence"/>
</dbReference>
<comment type="caution">
    <text evidence="2">The sequence shown here is derived from an EMBL/GenBank/DDBJ whole genome shotgun (WGS) entry which is preliminary data.</text>
</comment>
<evidence type="ECO:0000256" key="1">
    <source>
        <dbReference type="SAM" id="MobiDB-lite"/>
    </source>
</evidence>
<evidence type="ECO:0000313" key="2">
    <source>
        <dbReference type="EMBL" id="KAI0289311.1"/>
    </source>
</evidence>
<protein>
    <submittedName>
        <fullName evidence="2">Uncharacterized protein</fullName>
    </submittedName>
</protein>
<name>A0AAD4LSL6_9AGAM</name>
<reference evidence="2" key="1">
    <citation type="journal article" date="2022" name="New Phytol.">
        <title>Evolutionary transition to the ectomycorrhizal habit in the genomes of a hyperdiverse lineage of mushroom-forming fungi.</title>
        <authorList>
            <person name="Looney B."/>
            <person name="Miyauchi S."/>
            <person name="Morin E."/>
            <person name="Drula E."/>
            <person name="Courty P.E."/>
            <person name="Kohler A."/>
            <person name="Kuo A."/>
            <person name="LaButti K."/>
            <person name="Pangilinan J."/>
            <person name="Lipzen A."/>
            <person name="Riley R."/>
            <person name="Andreopoulos W."/>
            <person name="He G."/>
            <person name="Johnson J."/>
            <person name="Nolan M."/>
            <person name="Tritt A."/>
            <person name="Barry K.W."/>
            <person name="Grigoriev I.V."/>
            <person name="Nagy L.G."/>
            <person name="Hibbett D."/>
            <person name="Henrissat B."/>
            <person name="Matheny P.B."/>
            <person name="Labbe J."/>
            <person name="Martin F.M."/>
        </authorList>
    </citation>
    <scope>NUCLEOTIDE SEQUENCE</scope>
    <source>
        <strain evidence="2">BPL690</strain>
    </source>
</reference>
<proteinExistence type="predicted"/>
<gene>
    <name evidence="2" type="ORF">B0F90DRAFT_1921504</name>
</gene>